<feature type="region of interest" description="Disordered" evidence="1">
    <location>
        <begin position="284"/>
        <end position="426"/>
    </location>
</feature>
<dbReference type="PROSITE" id="PS50812">
    <property type="entry name" value="PWWP"/>
    <property type="match status" value="1"/>
</dbReference>
<evidence type="ECO:0000259" key="2">
    <source>
        <dbReference type="PROSITE" id="PS50812"/>
    </source>
</evidence>
<feature type="compositionally biased region" description="Acidic residues" evidence="1">
    <location>
        <begin position="319"/>
        <end position="331"/>
    </location>
</feature>
<feature type="region of interest" description="Disordered" evidence="1">
    <location>
        <begin position="1"/>
        <end position="142"/>
    </location>
</feature>
<dbReference type="EMBL" id="NAJN01001426">
    <property type="protein sequence ID" value="TKA63275.1"/>
    <property type="molecule type" value="Genomic_DNA"/>
</dbReference>
<feature type="domain" description="PWWP" evidence="2">
    <location>
        <begin position="148"/>
        <end position="231"/>
    </location>
</feature>
<dbReference type="Gene3D" id="2.30.30.140">
    <property type="match status" value="1"/>
</dbReference>
<reference evidence="3 4" key="1">
    <citation type="submission" date="2017-03" db="EMBL/GenBank/DDBJ databases">
        <title>Genomes of endolithic fungi from Antarctica.</title>
        <authorList>
            <person name="Coleine C."/>
            <person name="Masonjones S."/>
            <person name="Stajich J.E."/>
        </authorList>
    </citation>
    <scope>NUCLEOTIDE SEQUENCE [LARGE SCALE GENOMIC DNA]</scope>
    <source>
        <strain evidence="3 4">CCFEE 5187</strain>
    </source>
</reference>
<feature type="region of interest" description="Disordered" evidence="1">
    <location>
        <begin position="521"/>
        <end position="629"/>
    </location>
</feature>
<organism evidence="3 4">
    <name type="scientific">Cryomyces minteri</name>
    <dbReference type="NCBI Taxonomy" id="331657"/>
    <lineage>
        <taxon>Eukaryota</taxon>
        <taxon>Fungi</taxon>
        <taxon>Dikarya</taxon>
        <taxon>Ascomycota</taxon>
        <taxon>Pezizomycotina</taxon>
        <taxon>Dothideomycetes</taxon>
        <taxon>Dothideomycetes incertae sedis</taxon>
        <taxon>Cryomyces</taxon>
    </lineage>
</organism>
<feature type="compositionally biased region" description="Basic and acidic residues" evidence="1">
    <location>
        <begin position="409"/>
        <end position="426"/>
    </location>
</feature>
<feature type="compositionally biased region" description="Low complexity" evidence="1">
    <location>
        <begin position="1"/>
        <end position="22"/>
    </location>
</feature>
<feature type="compositionally biased region" description="Polar residues" evidence="1">
    <location>
        <begin position="28"/>
        <end position="37"/>
    </location>
</feature>
<feature type="compositionally biased region" description="Basic residues" evidence="1">
    <location>
        <begin position="385"/>
        <end position="397"/>
    </location>
</feature>
<dbReference type="Pfam" id="PF00855">
    <property type="entry name" value="PWWP"/>
    <property type="match status" value="1"/>
</dbReference>
<dbReference type="AlphaFoldDB" id="A0A4U0WNP3"/>
<gene>
    <name evidence="3" type="ORF">B0A49_08954</name>
</gene>
<dbReference type="STRING" id="331657.A0A4U0WNP3"/>
<dbReference type="SUPFAM" id="SSF63748">
    <property type="entry name" value="Tudor/PWWP/MBT"/>
    <property type="match status" value="1"/>
</dbReference>
<dbReference type="OrthoDB" id="62853at2759"/>
<accession>A0A4U0WNP3</accession>
<feature type="compositionally biased region" description="Basic and acidic residues" evidence="1">
    <location>
        <begin position="288"/>
        <end position="305"/>
    </location>
</feature>
<name>A0A4U0WNP3_9PEZI</name>
<feature type="compositionally biased region" description="Basic and acidic residues" evidence="1">
    <location>
        <begin position="351"/>
        <end position="362"/>
    </location>
</feature>
<keyword evidence="4" id="KW-1185">Reference proteome</keyword>
<dbReference type="SMART" id="SM00293">
    <property type="entry name" value="PWWP"/>
    <property type="match status" value="1"/>
</dbReference>
<feature type="compositionally biased region" description="Basic residues" evidence="1">
    <location>
        <begin position="129"/>
        <end position="138"/>
    </location>
</feature>
<proteinExistence type="predicted"/>
<protein>
    <recommendedName>
        <fullName evidence="2">PWWP domain-containing protein</fullName>
    </recommendedName>
</protein>
<dbReference type="InterPro" id="IPR000313">
    <property type="entry name" value="PWWP_dom"/>
</dbReference>
<dbReference type="Proteomes" id="UP000308768">
    <property type="component" value="Unassembled WGS sequence"/>
</dbReference>
<sequence length="629" mass="67694">MADDANAASASAAPDAAPSTTPEHVGGTMTSEAQPVSTAEEVSGGVSEVLKGDLPTDGADKSDADGEDTEMKDEDVAIAGAAATTEVNAPDGDGTTEAAIAPTSEDANGTPVTSHKAKRKSSSGVPEHKMKKLNKRKSMPNLQLSAKPGDYYWARLKGYPPWPAVVCDEEMLPETLLSSRPISTKRPDGTYREDFLEGGKNARERTYPIMFLSTNEFAWLVNSSMVPLDMEDVKNAEQGKKSRSLWEAYQIAAEGHDLAHFKTMLAEHEKSLLKDLEAEKLEEEQREEAEAKKKEKVEKAKASKTKDKKAKRKSTDAAAGDDDVDMEDVEDGAAIGTESAKKPKSSKKRKKEADSEGEEAKPKKTPKSLKLNAPKTPNGDSATKAKTKSSKPKKTVVKPKVDSDDDNSDTPRLEDPSLTEKEKLERREKSVLYIRHRLQKGLLSRDAAPKEEEMATMAEFFTQLENHTDLEVSIIKKTKINKVLKAVVKLNSIPKEEEFSFKKRSADLLATWNKALAQAEADGPMAAEAPLTAVPGEEGTSNGVEKEEKADEPASETALPAVTATEGRDEVMEEPSAAPVETGLDAGNDAGDEADVAMEDVKKDDPAPAEGEDPAVEAAPVAEKTTAPA</sequence>
<evidence type="ECO:0000256" key="1">
    <source>
        <dbReference type="SAM" id="MobiDB-lite"/>
    </source>
</evidence>
<evidence type="ECO:0000313" key="3">
    <source>
        <dbReference type="EMBL" id="TKA63275.1"/>
    </source>
</evidence>
<comment type="caution">
    <text evidence="3">The sequence shown here is derived from an EMBL/GenBank/DDBJ whole genome shotgun (WGS) entry which is preliminary data.</text>
</comment>
<feature type="compositionally biased region" description="Low complexity" evidence="1">
    <location>
        <begin position="616"/>
        <end position="629"/>
    </location>
</feature>
<evidence type="ECO:0000313" key="4">
    <source>
        <dbReference type="Proteomes" id="UP000308768"/>
    </source>
</evidence>